<dbReference type="SUPFAM" id="SSF54060">
    <property type="entry name" value="His-Me finger endonucleases"/>
    <property type="match status" value="1"/>
</dbReference>
<feature type="region of interest" description="Disordered" evidence="2">
    <location>
        <begin position="165"/>
        <end position="258"/>
    </location>
</feature>
<dbReference type="InterPro" id="IPR044925">
    <property type="entry name" value="His-Me_finger_sf"/>
</dbReference>
<protein>
    <recommendedName>
        <fullName evidence="6">HNH nuclease domain-containing protein</fullName>
    </recommendedName>
</protein>
<feature type="compositionally biased region" description="Gly residues" evidence="2">
    <location>
        <begin position="221"/>
        <end position="234"/>
    </location>
</feature>
<sequence length="602" mass="65351">MCSVRKLILLLAVALAVSASTIASDVEPLFCKGKKGFCVVRRSSSTSPDVDDKIEKRGIPARPGDIEVFGYYGSLLAIPTLLSVMGIVTNYNLEKSYFNSQINAQYYKQSREMLKAHAAQLIREQEQKFAKAGVTWQGMVYDKDGNANPGTKLPSSKGVVLLPPQQQEQPGQEQTPKTPQQAEPSAPSTSPNGSSPTPEGQGSNGAEEPNGSANPANVISGQGGSSEEGAGAAGGSTAAGSTGAATGGDGAKSESSRTRIRADADLVEQVRRLVELRSVLEPVTCRICSIGGRSSRAVNVRAQANGIDIYHVDKNFANVHDATVVGQAVAELSSAKEAAKGLLAKMQAEKKTKEAAWEKKCQTLKVTRKEDGVAYIAAKDKGEDVRIPLDDESWKDIVARDAKVYITWGRAAIRDDGTNSLLSRWLLNAPVHQVVDHVNLDRLDHRLTNLRIVDRSANGQNVTRSEGGYIGAKFHRTSWRVYINIKGKYRAACKLFPESELDQALELHDLTALHQHGAGCPFNFPKRQDDYLKMLDRFDPGSFLTGRRGTMTPYKHAYRHRGGYRGAIKRRSRDLQGTGTEARAAIFAPHKQNGLRNLSDSL</sequence>
<dbReference type="EMBL" id="DF196788">
    <property type="protein sequence ID" value="GAC76634.1"/>
    <property type="molecule type" value="Genomic_DNA"/>
</dbReference>
<evidence type="ECO:0008006" key="6">
    <source>
        <dbReference type="Google" id="ProtNLM"/>
    </source>
</evidence>
<organism evidence="4 5">
    <name type="scientific">Pseudozyma antarctica (strain T-34)</name>
    <name type="common">Yeast</name>
    <name type="synonym">Candida antarctica</name>
    <dbReference type="NCBI Taxonomy" id="1151754"/>
    <lineage>
        <taxon>Eukaryota</taxon>
        <taxon>Fungi</taxon>
        <taxon>Dikarya</taxon>
        <taxon>Basidiomycota</taxon>
        <taxon>Ustilaginomycotina</taxon>
        <taxon>Ustilaginomycetes</taxon>
        <taxon>Ustilaginales</taxon>
        <taxon>Ustilaginaceae</taxon>
        <taxon>Moesziomyces</taxon>
    </lineage>
</organism>
<dbReference type="Proteomes" id="UP000011976">
    <property type="component" value="Unassembled WGS sequence"/>
</dbReference>
<feature type="compositionally biased region" description="Low complexity" evidence="2">
    <location>
        <begin position="235"/>
        <end position="244"/>
    </location>
</feature>
<dbReference type="STRING" id="1151754.M9LZV7"/>
<keyword evidence="3" id="KW-0732">Signal</keyword>
<dbReference type="AlphaFoldDB" id="M9LZV7"/>
<dbReference type="OrthoDB" id="2556326at2759"/>
<evidence type="ECO:0000256" key="2">
    <source>
        <dbReference type="SAM" id="MobiDB-lite"/>
    </source>
</evidence>
<name>M9LZV7_PSEA3</name>
<feature type="coiled-coil region" evidence="1">
    <location>
        <begin position="329"/>
        <end position="356"/>
    </location>
</feature>
<evidence type="ECO:0000256" key="3">
    <source>
        <dbReference type="SAM" id="SignalP"/>
    </source>
</evidence>
<gene>
    <name evidence="4" type="ORF">PANT_22c00127</name>
</gene>
<evidence type="ECO:0000313" key="5">
    <source>
        <dbReference type="Proteomes" id="UP000011976"/>
    </source>
</evidence>
<feature type="signal peptide" evidence="3">
    <location>
        <begin position="1"/>
        <end position="19"/>
    </location>
</feature>
<feature type="compositionally biased region" description="Low complexity" evidence="2">
    <location>
        <begin position="165"/>
        <end position="198"/>
    </location>
</feature>
<evidence type="ECO:0000313" key="4">
    <source>
        <dbReference type="EMBL" id="GAC76634.1"/>
    </source>
</evidence>
<proteinExistence type="predicted"/>
<keyword evidence="1" id="KW-0175">Coiled coil</keyword>
<feature type="chain" id="PRO_5004100225" description="HNH nuclease domain-containing protein" evidence="3">
    <location>
        <begin position="20"/>
        <end position="602"/>
    </location>
</feature>
<evidence type="ECO:0000256" key="1">
    <source>
        <dbReference type="SAM" id="Coils"/>
    </source>
</evidence>
<reference evidence="5" key="1">
    <citation type="journal article" date="2013" name="Genome Announc.">
        <title>Genome sequence of the basidiomycetous yeast Pseudozyma antarctica T-34, a producer of the glycolipid biosurfactants mannosylerythritol lipids.</title>
        <authorList>
            <person name="Morita T."/>
            <person name="Koike H."/>
            <person name="Koyama Y."/>
            <person name="Hagiwara H."/>
            <person name="Ito E."/>
            <person name="Fukuoka T."/>
            <person name="Imura T."/>
            <person name="Machida M."/>
            <person name="Kitamoto D."/>
        </authorList>
    </citation>
    <scope>NUCLEOTIDE SEQUENCE [LARGE SCALE GENOMIC DNA]</scope>
    <source>
        <strain evidence="5">T-34</strain>
    </source>
</reference>
<accession>M9LZV7</accession>